<dbReference type="PANTHER" id="PTHR35617">
    <property type="entry name" value="PHAGE_INTEGRASE DOMAIN-CONTAINING PROTEIN"/>
    <property type="match status" value="1"/>
</dbReference>
<evidence type="ECO:0000256" key="1">
    <source>
        <dbReference type="ARBA" id="ARBA00023125"/>
    </source>
</evidence>
<evidence type="ECO:0008006" key="6">
    <source>
        <dbReference type="Google" id="ProtNLM"/>
    </source>
</evidence>
<feature type="compositionally biased region" description="Polar residues" evidence="3">
    <location>
        <begin position="262"/>
        <end position="274"/>
    </location>
</feature>
<organism evidence="4 5">
    <name type="scientific">Porites lobata</name>
    <dbReference type="NCBI Taxonomy" id="104759"/>
    <lineage>
        <taxon>Eukaryota</taxon>
        <taxon>Metazoa</taxon>
        <taxon>Cnidaria</taxon>
        <taxon>Anthozoa</taxon>
        <taxon>Hexacorallia</taxon>
        <taxon>Scleractinia</taxon>
        <taxon>Fungiina</taxon>
        <taxon>Poritidae</taxon>
        <taxon>Porites</taxon>
    </lineage>
</organism>
<evidence type="ECO:0000313" key="5">
    <source>
        <dbReference type="Proteomes" id="UP001159405"/>
    </source>
</evidence>
<feature type="compositionally biased region" description="Low complexity" evidence="3">
    <location>
        <begin position="319"/>
        <end position="336"/>
    </location>
</feature>
<gene>
    <name evidence="4" type="ORF">PLOB_00006934</name>
</gene>
<keyword evidence="1" id="KW-0238">DNA-binding</keyword>
<reference evidence="4 5" key="1">
    <citation type="submission" date="2022-05" db="EMBL/GenBank/DDBJ databases">
        <authorList>
            <consortium name="Genoscope - CEA"/>
            <person name="William W."/>
        </authorList>
    </citation>
    <scope>NUCLEOTIDE SEQUENCE [LARGE SCALE GENOMIC DNA]</scope>
</reference>
<dbReference type="EMBL" id="CALNXK010000131">
    <property type="protein sequence ID" value="CAH3164987.1"/>
    <property type="molecule type" value="Genomic_DNA"/>
</dbReference>
<evidence type="ECO:0000256" key="3">
    <source>
        <dbReference type="SAM" id="MobiDB-lite"/>
    </source>
</evidence>
<accession>A0ABN8QIZ0</accession>
<keyword evidence="2" id="KW-0233">DNA recombination</keyword>
<feature type="region of interest" description="Disordered" evidence="3">
    <location>
        <begin position="310"/>
        <end position="346"/>
    </location>
</feature>
<dbReference type="Gene3D" id="1.10.443.10">
    <property type="entry name" value="Intergrase catalytic core"/>
    <property type="match status" value="1"/>
</dbReference>
<dbReference type="SUPFAM" id="SSF47823">
    <property type="entry name" value="lambda integrase-like, N-terminal domain"/>
    <property type="match status" value="1"/>
</dbReference>
<dbReference type="PANTHER" id="PTHR35617:SF3">
    <property type="entry name" value="CORE-BINDING (CB) DOMAIN-CONTAINING PROTEIN"/>
    <property type="match status" value="1"/>
</dbReference>
<protein>
    <recommendedName>
        <fullName evidence="6">Tyr recombinase domain-containing protein</fullName>
    </recommendedName>
</protein>
<dbReference type="InterPro" id="IPR013762">
    <property type="entry name" value="Integrase-like_cat_sf"/>
</dbReference>
<evidence type="ECO:0000313" key="4">
    <source>
        <dbReference type="EMBL" id="CAH3164987.1"/>
    </source>
</evidence>
<dbReference type="InterPro" id="IPR011010">
    <property type="entry name" value="DNA_brk_join_enz"/>
</dbReference>
<keyword evidence="5" id="KW-1185">Reference proteome</keyword>
<dbReference type="SUPFAM" id="SSF56349">
    <property type="entry name" value="DNA breaking-rejoining enzymes"/>
    <property type="match status" value="1"/>
</dbReference>
<dbReference type="Gene3D" id="1.10.150.130">
    <property type="match status" value="1"/>
</dbReference>
<name>A0ABN8QIZ0_9CNID</name>
<feature type="region of interest" description="Disordered" evidence="3">
    <location>
        <begin position="256"/>
        <end position="294"/>
    </location>
</feature>
<sequence length="661" mass="73023">MATVLQGLQTTLAQLAKNSELQTEAIQNLKEDILLCSGDEDTEDTPALDDDRRDNALDIAATLAHVLDSSENNNTTSVKSPESGSQSALVESLTQAFTKSKVTSPAIEGKIAELIDNMLIGGLSAETVKERVEKHPPPENCKFLAVTMVNEEIWDLLPRKSRAVDLAFQRVQEPLAGKLVKDVHDGKTPNTRDVLTHVMDSVAMLGNTNWKLNMKRRELIKPELNPPYTRLCKEDIAVSTKLFGDDLPKHLKDMSEAKKAGQQMQKPYSNSSNRGALDNTLPSEDRGGPIFRSASCPPVAHTTLVSSVSTVIGGPPLPSTATQRSTDSTSQRNSSSIGKDPKTVSMSSLRQSILKRNISEAATSIIMQSWAANTHKQYQPYVAQWLEFCRGRETNPYDPPIGTVLDFLVTLHDKGLKYSALNTARSAISAVILPTNNHTIGTHPLVSRFMRGIYKSNPPTPRYHTTWNVQTVLTYLSSQDSVEKLDLKSLTLKLLMLIALVSAQRGQSIHMLDTACMKVTESSYEFSLPEHVKQSRPSFKTPSVILKAYPVNKALCVYSHLTEYLRRTQSLRGAETTLFISFVKPHKRVSRDTISRWIRTTMESAGIDISMFKPHSTRMAATSKAKGASVPIQEILRTAGLFYDKPLMEESTFSSAVLNND</sequence>
<proteinExistence type="predicted"/>
<evidence type="ECO:0000256" key="2">
    <source>
        <dbReference type="ARBA" id="ARBA00023172"/>
    </source>
</evidence>
<dbReference type="Proteomes" id="UP001159405">
    <property type="component" value="Unassembled WGS sequence"/>
</dbReference>
<comment type="caution">
    <text evidence="4">The sequence shown here is derived from an EMBL/GenBank/DDBJ whole genome shotgun (WGS) entry which is preliminary data.</text>
</comment>
<dbReference type="InterPro" id="IPR010998">
    <property type="entry name" value="Integrase_recombinase_N"/>
</dbReference>